<reference evidence="3 4" key="1">
    <citation type="submission" date="2024-09" db="EMBL/GenBank/DDBJ databases">
        <title>Chromosome-scale assembly of Riccia sorocarpa.</title>
        <authorList>
            <person name="Paukszto L."/>
        </authorList>
    </citation>
    <scope>NUCLEOTIDE SEQUENCE [LARGE SCALE GENOMIC DNA]</scope>
    <source>
        <strain evidence="3">LP-2024</strain>
        <tissue evidence="3">Aerial parts of the thallus</tissue>
    </source>
</reference>
<feature type="compositionally biased region" description="Polar residues" evidence="1">
    <location>
        <begin position="233"/>
        <end position="243"/>
    </location>
</feature>
<comment type="caution">
    <text evidence="3">The sequence shown here is derived from an EMBL/GenBank/DDBJ whole genome shotgun (WGS) entry which is preliminary data.</text>
</comment>
<evidence type="ECO:0000313" key="4">
    <source>
        <dbReference type="Proteomes" id="UP001633002"/>
    </source>
</evidence>
<dbReference type="EMBL" id="JBJQOH010000008">
    <property type="protein sequence ID" value="KAL3676961.1"/>
    <property type="molecule type" value="Genomic_DNA"/>
</dbReference>
<protein>
    <recommendedName>
        <fullName evidence="2">Replitron HUH endonuclease domain-containing protein</fullName>
    </recommendedName>
</protein>
<evidence type="ECO:0000259" key="2">
    <source>
        <dbReference type="Pfam" id="PF21859"/>
    </source>
</evidence>
<dbReference type="Pfam" id="PF21859">
    <property type="entry name" value="Replitron_HUH"/>
    <property type="match status" value="1"/>
</dbReference>
<evidence type="ECO:0000313" key="3">
    <source>
        <dbReference type="EMBL" id="KAL3676961.1"/>
    </source>
</evidence>
<accession>A0ABD3GGF2</accession>
<feature type="compositionally biased region" description="Low complexity" evidence="1">
    <location>
        <begin position="53"/>
        <end position="63"/>
    </location>
</feature>
<organism evidence="3 4">
    <name type="scientific">Riccia sorocarpa</name>
    <dbReference type="NCBI Taxonomy" id="122646"/>
    <lineage>
        <taxon>Eukaryota</taxon>
        <taxon>Viridiplantae</taxon>
        <taxon>Streptophyta</taxon>
        <taxon>Embryophyta</taxon>
        <taxon>Marchantiophyta</taxon>
        <taxon>Marchantiopsida</taxon>
        <taxon>Marchantiidae</taxon>
        <taxon>Marchantiales</taxon>
        <taxon>Ricciaceae</taxon>
        <taxon>Riccia</taxon>
    </lineage>
</organism>
<sequence>MVSATVATPVRNLRELKVAARKKGQVPETSRNAAHRNTVVGPNTRPQAPGPPAGTQTRPQTTTTKRKPVEKRTLQVSVTVGIVGEDVSQITYEDVKRYAQHAATVAVVSMERGDSALQLHIQAIMVVESTSTRAVRQEIAVQIGWATRCPPGGAICVKQLTNKGLHTLAGMIGYCIKDEKESHYQMFSKNVTDDQFEEGRRRYWFRQRPPVTVPMATGDNSDAELEELDKECQTSNPLPTPTANDRPPASPRSNDKTARTADPVTAAATYSDRTRAPPTMSATDLDDERTNNNEDIHDYPEFISLFGEITCGSMEEWMIPAVPPPETHESRNADHRNL</sequence>
<keyword evidence="4" id="KW-1185">Reference proteome</keyword>
<dbReference type="AlphaFoldDB" id="A0ABD3GGF2"/>
<feature type="region of interest" description="Disordered" evidence="1">
    <location>
        <begin position="18"/>
        <end position="71"/>
    </location>
</feature>
<feature type="domain" description="Replitron HUH endonuclease" evidence="2">
    <location>
        <begin position="78"/>
        <end position="203"/>
    </location>
</feature>
<gene>
    <name evidence="3" type="ORF">R1sor_026909</name>
</gene>
<feature type="region of interest" description="Disordered" evidence="1">
    <location>
        <begin position="227"/>
        <end position="292"/>
    </location>
</feature>
<dbReference type="InterPro" id="IPR054424">
    <property type="entry name" value="Replitron_HUH"/>
</dbReference>
<proteinExistence type="predicted"/>
<name>A0ABD3GGF2_9MARC</name>
<evidence type="ECO:0000256" key="1">
    <source>
        <dbReference type="SAM" id="MobiDB-lite"/>
    </source>
</evidence>
<dbReference type="Proteomes" id="UP001633002">
    <property type="component" value="Unassembled WGS sequence"/>
</dbReference>